<dbReference type="Gene3D" id="2.40.70.10">
    <property type="entry name" value="Acid Proteases"/>
    <property type="match status" value="1"/>
</dbReference>
<dbReference type="AlphaFoldDB" id="A0A840YZU5"/>
<name>A0A840YZU5_9SPHN</name>
<evidence type="ECO:0000313" key="1">
    <source>
        <dbReference type="EMBL" id="MBB5719030.1"/>
    </source>
</evidence>
<dbReference type="RefSeq" id="WP_345573527.1">
    <property type="nucleotide sequence ID" value="NZ_BAABIF010000002.1"/>
</dbReference>
<reference evidence="1 2" key="1">
    <citation type="submission" date="2020-08" db="EMBL/GenBank/DDBJ databases">
        <title>Genomic Encyclopedia of Type Strains, Phase IV (KMG-IV): sequencing the most valuable type-strain genomes for metagenomic binning, comparative biology and taxonomic classification.</title>
        <authorList>
            <person name="Goeker M."/>
        </authorList>
    </citation>
    <scope>NUCLEOTIDE SEQUENCE [LARGE SCALE GENOMIC DNA]</scope>
    <source>
        <strain evidence="1 2">DSM 27203</strain>
    </source>
</reference>
<comment type="caution">
    <text evidence="1">The sequence shown here is derived from an EMBL/GenBank/DDBJ whole genome shotgun (WGS) entry which is preliminary data.</text>
</comment>
<keyword evidence="2" id="KW-1185">Reference proteome</keyword>
<dbReference type="Pfam" id="PF13650">
    <property type="entry name" value="Asp_protease_2"/>
    <property type="match status" value="1"/>
</dbReference>
<dbReference type="EMBL" id="JACIJI010000003">
    <property type="protein sequence ID" value="MBB5719030.1"/>
    <property type="molecule type" value="Genomic_DNA"/>
</dbReference>
<gene>
    <name evidence="1" type="ORF">FHR23_001968</name>
</gene>
<dbReference type="InterPro" id="IPR021109">
    <property type="entry name" value="Peptidase_aspartic_dom_sf"/>
</dbReference>
<accession>A0A840YZU5</accession>
<organism evidence="1 2">
    <name type="scientific">Stakelama sediminis</name>
    <dbReference type="NCBI Taxonomy" id="463200"/>
    <lineage>
        <taxon>Bacteria</taxon>
        <taxon>Pseudomonadati</taxon>
        <taxon>Pseudomonadota</taxon>
        <taxon>Alphaproteobacteria</taxon>
        <taxon>Sphingomonadales</taxon>
        <taxon>Sphingomonadaceae</taxon>
        <taxon>Stakelama</taxon>
    </lineage>
</organism>
<evidence type="ECO:0008006" key="3">
    <source>
        <dbReference type="Google" id="ProtNLM"/>
    </source>
</evidence>
<protein>
    <recommendedName>
        <fullName evidence="3">Aspartyl protease</fullName>
    </recommendedName>
</protein>
<dbReference type="Proteomes" id="UP000554342">
    <property type="component" value="Unassembled WGS sequence"/>
</dbReference>
<proteinExistence type="predicted"/>
<sequence>MAALSVGTIAFAAPAADAGKREAVPFELRGGHIFVNAYVNGQGPYRFGFDTGASGVGRADVTLTHALSLPVVDSAANSDGVRVSRADVVKVHRLRVGSLERRSVRLLSRDYHQKGRSAATRFMGIIGRDFFENRLLTIDYRTRQITFSRGHLNPDAPGVVRYSPGFAIPLCFAKACFPAKVDTGSSRGLVLPESVATKVASGAPVRLGTVSRTNSSAALYRVQFDMPMRVSGVALDGGQALFVKPSTDTINIGSDFLKHYVLTIDQRRHLLRISRPTVGG</sequence>
<evidence type="ECO:0000313" key="2">
    <source>
        <dbReference type="Proteomes" id="UP000554342"/>
    </source>
</evidence>